<name>A0A937DDM0_9FLAO</name>
<accession>A0A937DDM0</accession>
<evidence type="ECO:0000313" key="2">
    <source>
        <dbReference type="Proteomes" id="UP000651057"/>
    </source>
</evidence>
<dbReference type="EMBL" id="JAERQJ010000022">
    <property type="protein sequence ID" value="MBL0686171.1"/>
    <property type="molecule type" value="Genomic_DNA"/>
</dbReference>
<reference evidence="1" key="1">
    <citation type="submission" date="2021-01" db="EMBL/GenBank/DDBJ databases">
        <authorList>
            <person name="Zhong Y.L."/>
        </authorList>
    </citation>
    <scope>NUCLEOTIDE SEQUENCE</scope>
    <source>
        <strain evidence="1">KCTC 23302</strain>
    </source>
</reference>
<comment type="caution">
    <text evidence="1">The sequence shown here is derived from an EMBL/GenBank/DDBJ whole genome shotgun (WGS) entry which is preliminary data.</text>
</comment>
<organism evidence="1 2">
    <name type="scientific">Aquimarina mytili</name>
    <dbReference type="NCBI Taxonomy" id="874423"/>
    <lineage>
        <taxon>Bacteria</taxon>
        <taxon>Pseudomonadati</taxon>
        <taxon>Bacteroidota</taxon>
        <taxon>Flavobacteriia</taxon>
        <taxon>Flavobacteriales</taxon>
        <taxon>Flavobacteriaceae</taxon>
        <taxon>Aquimarina</taxon>
    </lineage>
</organism>
<dbReference type="AlphaFoldDB" id="A0A937DDM0"/>
<evidence type="ECO:0000313" key="1">
    <source>
        <dbReference type="EMBL" id="MBL0686171.1"/>
    </source>
</evidence>
<protein>
    <submittedName>
        <fullName evidence="1">Uncharacterized protein</fullName>
    </submittedName>
</protein>
<gene>
    <name evidence="1" type="ORF">JJQ60_21785</name>
</gene>
<dbReference type="Proteomes" id="UP000651057">
    <property type="component" value="Unassembled WGS sequence"/>
</dbReference>
<dbReference type="RefSeq" id="WP_201924759.1">
    <property type="nucleotide sequence ID" value="NZ_BAABAX010000010.1"/>
</dbReference>
<keyword evidence="2" id="KW-1185">Reference proteome</keyword>
<proteinExistence type="predicted"/>
<sequence>MTDFTADLKDMVDLAVAQFLFRPVGPRTEIKWYYNFRAKSEEVLPQLQDFVENVWEDWMKSYLNDTKEALDKDAFSK</sequence>